<comment type="caution">
    <text evidence="8">The sequence shown here is derived from an EMBL/GenBank/DDBJ whole genome shotgun (WGS) entry which is preliminary data.</text>
</comment>
<evidence type="ECO:0000256" key="6">
    <source>
        <dbReference type="SAM" id="Phobius"/>
    </source>
</evidence>
<feature type="transmembrane region" description="Helical" evidence="6">
    <location>
        <begin position="840"/>
        <end position="862"/>
    </location>
</feature>
<evidence type="ECO:0000313" key="11">
    <source>
        <dbReference type="Proteomes" id="UP000561077"/>
    </source>
</evidence>
<evidence type="ECO:0000256" key="4">
    <source>
        <dbReference type="ARBA" id="ARBA00022989"/>
    </source>
</evidence>
<reference evidence="10 11" key="1">
    <citation type="submission" date="2020-04" db="EMBL/GenBank/DDBJ databases">
        <title>Description of novel Gluconacetobacter.</title>
        <authorList>
            <person name="Sombolestani A."/>
        </authorList>
    </citation>
    <scope>NUCLEOTIDE SEQUENCE [LARGE SCALE GENOMIC DNA]</scope>
    <source>
        <strain evidence="9 10">LMG 1728</strain>
        <strain evidence="8 11">LMG 1731</strain>
    </source>
</reference>
<dbReference type="EMBL" id="JABEQN010000015">
    <property type="protein sequence ID" value="MBB2194512.1"/>
    <property type="molecule type" value="Genomic_DNA"/>
</dbReference>
<evidence type="ECO:0000256" key="3">
    <source>
        <dbReference type="ARBA" id="ARBA00022692"/>
    </source>
</evidence>
<evidence type="ECO:0000313" key="8">
    <source>
        <dbReference type="EMBL" id="MBB2165321.1"/>
    </source>
</evidence>
<dbReference type="InterPro" id="IPR003838">
    <property type="entry name" value="ABC3_permease_C"/>
</dbReference>
<feature type="transmembrane region" description="Helical" evidence="6">
    <location>
        <begin position="292"/>
        <end position="316"/>
    </location>
</feature>
<dbReference type="InterPro" id="IPR038766">
    <property type="entry name" value="Membrane_comp_ABC_pdt"/>
</dbReference>
<evidence type="ECO:0000313" key="9">
    <source>
        <dbReference type="EMBL" id="MBB2194512.1"/>
    </source>
</evidence>
<evidence type="ECO:0000259" key="7">
    <source>
        <dbReference type="Pfam" id="PF02687"/>
    </source>
</evidence>
<sequence>MRPPPAGGGRACAGRPPGAGARIVSQWRLAARLAWRDLRGGIGGMRVVLACLALGVATIGGVGSLRDMIRDGIAAEQRTLLGGDLSIESSDPLPTELADFAMAHGAHVSRMLRIRSMLYAPRGPGRPDDRMLVELSAVDDAYPLVGTLALTPQVPLGRALAPDHGQPGLLADPLVIDRLKLKIGTIVRIGTAQFHVAGSLDRTPDGAGTVTLAPTVMITRSALDAAGLMQPGALVNHVLRLALDGPATDRPARAGALARAIAARFPDQGWRIRGEADAAPALTRTVDQMARFLALIGLCALLLGGLGVSTGVTSWLEGRGRTIAILRCLGASGPLIRRTFGLQIAALCGIGIGAGMVPALLLPPLAARMLSGLLPIETTTIPPLLPVLTAGLFGVLVALLSVIPPLARACAISPASLFRDQGQQAATRARSWRVGAALTLCVLLAGLLTIRLADSPLFAAGFLGVVLFAAGTLLLAGLILRRGVSILLARLDTARGVPRLALALFAHRNATTTRMVTALGAGLAAMAAILLTEGAMMAQLRDQMPHNAPAFYFIDIQPADLDRFDSLAKAQPSVRTIQQLPSMRTRVVAVDGIPAEQVNATPQTRWALRGDHGLTVAATPPPGTKLAEGTWWAADYAGPPLLSLDAGLAQGWGVHVGSTIRLNVLGRAIDVRVANLRTVAWRSLQLNFAFVVSPGLLSHAPHTFVATLATDGRADQDAATLAAITDALPGVTGIRVADVLARLTALASQIATALSVAASIIMASGALVLAATLAAGWRQRVANAAILQAVGAGPRQIRVIWLIEFTLLGLTAGLSAILLGASAAWLIMRAVLHLPWTADWTAVGGMMIGTLTATTLCAMLVWHRALRPLRGRAR</sequence>
<proteinExistence type="predicted"/>
<feature type="transmembrane region" description="Helical" evidence="6">
    <location>
        <begin position="799"/>
        <end position="828"/>
    </location>
</feature>
<dbReference type="Proteomes" id="UP000540490">
    <property type="component" value="Unassembled WGS sequence"/>
</dbReference>
<dbReference type="AlphaFoldDB" id="A0A7W4IM06"/>
<keyword evidence="2" id="KW-1003">Cell membrane</keyword>
<feature type="transmembrane region" description="Helical" evidence="6">
    <location>
        <begin position="458"/>
        <end position="480"/>
    </location>
</feature>
<dbReference type="PANTHER" id="PTHR30287">
    <property type="entry name" value="MEMBRANE COMPONENT OF PREDICTED ABC SUPERFAMILY METABOLITE UPTAKE TRANSPORTER"/>
    <property type="match status" value="1"/>
</dbReference>
<feature type="transmembrane region" description="Helical" evidence="6">
    <location>
        <begin position="387"/>
        <end position="411"/>
    </location>
</feature>
<evidence type="ECO:0000313" key="10">
    <source>
        <dbReference type="Proteomes" id="UP000540490"/>
    </source>
</evidence>
<keyword evidence="5 6" id="KW-0472">Membrane</keyword>
<dbReference type="PANTHER" id="PTHR30287:SF1">
    <property type="entry name" value="INNER MEMBRANE PROTEIN"/>
    <property type="match status" value="1"/>
</dbReference>
<keyword evidence="3 6" id="KW-0812">Transmembrane</keyword>
<dbReference type="EMBL" id="JABEQO010000015">
    <property type="protein sequence ID" value="MBB2165321.1"/>
    <property type="molecule type" value="Genomic_DNA"/>
</dbReference>
<feature type="domain" description="ABC3 transporter permease C-terminal" evidence="7">
    <location>
        <begin position="756"/>
        <end position="867"/>
    </location>
</feature>
<protein>
    <submittedName>
        <fullName evidence="8">ABC transporter permease</fullName>
    </submittedName>
</protein>
<dbReference type="Pfam" id="PF02687">
    <property type="entry name" value="FtsX"/>
    <property type="match status" value="2"/>
</dbReference>
<evidence type="ECO:0000256" key="2">
    <source>
        <dbReference type="ARBA" id="ARBA00022475"/>
    </source>
</evidence>
<evidence type="ECO:0000256" key="1">
    <source>
        <dbReference type="ARBA" id="ARBA00004651"/>
    </source>
</evidence>
<feature type="transmembrane region" description="Helical" evidence="6">
    <location>
        <begin position="516"/>
        <end position="538"/>
    </location>
</feature>
<gene>
    <name evidence="9" type="ORF">HLH25_12885</name>
    <name evidence="8" type="ORF">HLH26_12405</name>
</gene>
<keyword evidence="4 6" id="KW-1133">Transmembrane helix</keyword>
<keyword evidence="10" id="KW-1185">Reference proteome</keyword>
<comment type="subcellular location">
    <subcellularLocation>
        <location evidence="1">Cell membrane</location>
        <topology evidence="1">Multi-pass membrane protein</topology>
    </subcellularLocation>
</comment>
<dbReference type="GO" id="GO:0005886">
    <property type="term" value="C:plasma membrane"/>
    <property type="evidence" value="ECO:0007669"/>
    <property type="project" value="UniProtKB-SubCell"/>
</dbReference>
<feature type="transmembrane region" description="Helical" evidence="6">
    <location>
        <begin position="432"/>
        <end position="452"/>
    </location>
</feature>
<feature type="transmembrane region" description="Helical" evidence="6">
    <location>
        <begin position="756"/>
        <end position="778"/>
    </location>
</feature>
<accession>A0A7W4IM06</accession>
<organism evidence="8 11">
    <name type="scientific">Gluconacetobacter dulcium</name>
    <dbReference type="NCBI Taxonomy" id="2729096"/>
    <lineage>
        <taxon>Bacteria</taxon>
        <taxon>Pseudomonadati</taxon>
        <taxon>Pseudomonadota</taxon>
        <taxon>Alphaproteobacteria</taxon>
        <taxon>Acetobacterales</taxon>
        <taxon>Acetobacteraceae</taxon>
        <taxon>Gluconacetobacter</taxon>
    </lineage>
</organism>
<dbReference type="Proteomes" id="UP000561077">
    <property type="component" value="Unassembled WGS sequence"/>
</dbReference>
<name>A0A7W4IM06_9PROT</name>
<evidence type="ECO:0000256" key="5">
    <source>
        <dbReference type="ARBA" id="ARBA00023136"/>
    </source>
</evidence>
<feature type="domain" description="ABC3 transporter permease C-terminal" evidence="7">
    <location>
        <begin position="295"/>
        <end position="414"/>
    </location>
</feature>
<feature type="transmembrane region" description="Helical" evidence="6">
    <location>
        <begin position="344"/>
        <end position="367"/>
    </location>
</feature>